<protein>
    <submittedName>
        <fullName evidence="2">Uncharacterized protein</fullName>
    </submittedName>
</protein>
<comment type="caution">
    <text evidence="2">The sequence shown here is derived from an EMBL/GenBank/DDBJ whole genome shotgun (WGS) entry which is preliminary data.</text>
</comment>
<dbReference type="Proteomes" id="UP000034231">
    <property type="component" value="Unassembled WGS sequence"/>
</dbReference>
<sequence>MQPSTRSVPGPALAPEVPSNDTYSNTLEDNIITCEGVATISKSWEPVQQDTGTTDANGNPIFEYVDYTAQGPITGEMDVENLSNDFYRNYQTFFARGGIKCTPDRAKAAFTNFDTDGTSASLRTTPYSQLLYYRSQFLLEIAQSLDQANPIDTVVQDYQIAWSCGGTCQELTNQSTGNSCRPVYISELLFGLKDEPIYYSSPAASPVTFPSNVLSNVQSHYGGNCSGPYGCYSTRSKGKSFSPLTKDLYELMYSQLNYIPKGNVNSKVTVVNYNCTDANGNPACPVPTSFDRTLPAAAAANANQNLGFINYAGQKTLSNPSLCDNVEKNSEIARDQPVDSSIALIAAFFQRVTAGNSLEKSVDIKVSSTYDAKVVDNTKVAEMAYSNMIPASTLKNNNLLDKSFSSTTTTNQNNPIPDPGYRADALYKEMQSLLRPASWF</sequence>
<feature type="region of interest" description="Disordered" evidence="1">
    <location>
        <begin position="1"/>
        <end position="24"/>
    </location>
</feature>
<organism evidence="2 3">
    <name type="scientific">Candidatus Shapirobacteria bacterium GW2011_GWE1_38_10</name>
    <dbReference type="NCBI Taxonomy" id="1618488"/>
    <lineage>
        <taxon>Bacteria</taxon>
        <taxon>Candidatus Shapironibacteriota</taxon>
    </lineage>
</organism>
<dbReference type="EMBL" id="LBTX01000004">
    <property type="protein sequence ID" value="KKQ50542.1"/>
    <property type="molecule type" value="Genomic_DNA"/>
</dbReference>
<reference evidence="2 3" key="1">
    <citation type="journal article" date="2015" name="Nature">
        <title>rRNA introns, odd ribosomes, and small enigmatic genomes across a large radiation of phyla.</title>
        <authorList>
            <person name="Brown C.T."/>
            <person name="Hug L.A."/>
            <person name="Thomas B.C."/>
            <person name="Sharon I."/>
            <person name="Castelle C.J."/>
            <person name="Singh A."/>
            <person name="Wilkins M.J."/>
            <person name="Williams K.H."/>
            <person name="Banfield J.F."/>
        </authorList>
    </citation>
    <scope>NUCLEOTIDE SEQUENCE [LARGE SCALE GENOMIC DNA]</scope>
</reference>
<dbReference type="AlphaFoldDB" id="A0A0G0I7M5"/>
<gene>
    <name evidence="2" type="ORF">US68_C0004G0024</name>
</gene>
<evidence type="ECO:0000313" key="3">
    <source>
        <dbReference type="Proteomes" id="UP000034231"/>
    </source>
</evidence>
<evidence type="ECO:0000256" key="1">
    <source>
        <dbReference type="SAM" id="MobiDB-lite"/>
    </source>
</evidence>
<dbReference type="PATRIC" id="fig|1618488.3.peg.204"/>
<proteinExistence type="predicted"/>
<name>A0A0G0I7M5_9BACT</name>
<evidence type="ECO:0000313" key="2">
    <source>
        <dbReference type="EMBL" id="KKQ50542.1"/>
    </source>
</evidence>
<accession>A0A0G0I7M5</accession>